<feature type="chain" id="PRO_5013014662" description="Lipocalin/cytosolic fatty-acid binding domain-containing protein" evidence="1">
    <location>
        <begin position="22"/>
        <end position="195"/>
    </location>
</feature>
<evidence type="ECO:0008006" key="3">
    <source>
        <dbReference type="Google" id="ProtNLM"/>
    </source>
</evidence>
<evidence type="ECO:0000313" key="2">
    <source>
        <dbReference type="EMBL" id="PCG77494.1"/>
    </source>
</evidence>
<organism evidence="2">
    <name type="scientific">Heliothis virescens</name>
    <name type="common">Tobacco budworm moth</name>
    <dbReference type="NCBI Taxonomy" id="7102"/>
    <lineage>
        <taxon>Eukaryota</taxon>
        <taxon>Metazoa</taxon>
        <taxon>Ecdysozoa</taxon>
        <taxon>Arthropoda</taxon>
        <taxon>Hexapoda</taxon>
        <taxon>Insecta</taxon>
        <taxon>Pterygota</taxon>
        <taxon>Neoptera</taxon>
        <taxon>Endopterygota</taxon>
        <taxon>Lepidoptera</taxon>
        <taxon>Glossata</taxon>
        <taxon>Ditrysia</taxon>
        <taxon>Noctuoidea</taxon>
        <taxon>Noctuidae</taxon>
        <taxon>Heliothinae</taxon>
        <taxon>Heliothis</taxon>
    </lineage>
</organism>
<protein>
    <recommendedName>
        <fullName evidence="3">Lipocalin/cytosolic fatty-acid binding domain-containing protein</fullName>
    </recommendedName>
</protein>
<dbReference type="EMBL" id="NWSH01000321">
    <property type="protein sequence ID" value="PCG77494.1"/>
    <property type="molecule type" value="Genomic_DNA"/>
</dbReference>
<gene>
    <name evidence="2" type="ORF">B5V51_7228</name>
</gene>
<feature type="signal peptide" evidence="1">
    <location>
        <begin position="1"/>
        <end position="21"/>
    </location>
</feature>
<reference evidence="2" key="1">
    <citation type="submission" date="2017-09" db="EMBL/GenBank/DDBJ databases">
        <title>Contemporary evolution of a Lepidopteran species, Heliothis virescens, in response to modern agricultural practices.</title>
        <authorList>
            <person name="Fritz M.L."/>
            <person name="Deyonke A.M."/>
            <person name="Papanicolaou A."/>
            <person name="Micinski S."/>
            <person name="Westbrook J."/>
            <person name="Gould F."/>
        </authorList>
    </citation>
    <scope>NUCLEOTIDE SEQUENCE [LARGE SCALE GENOMIC DNA]</scope>
    <source>
        <strain evidence="2">HvINT-</strain>
        <tissue evidence="2">Whole body</tissue>
    </source>
</reference>
<comment type="caution">
    <text evidence="2">The sequence shown here is derived from an EMBL/GenBank/DDBJ whole genome shotgun (WGS) entry which is preliminary data.</text>
</comment>
<accession>A0A2A4K0S6</accession>
<dbReference type="AlphaFoldDB" id="A0A2A4K0S6"/>
<sequence>MEFISRSTFFLLISIFATVYALSDVNQQCIAANTGSISKDFLLGTWFKVYQFKIFGPVPTCSCPNVTFYKPTQDELGEYREKYQKLELPNPIADDGIVAEEAHYKGLISGQGETKTYLLDPRSAMVLNSEGYEVNVYRRLSDKFIFYWPCAMRGHEKWLLTNDRNATEEEMQQIIKDRPEVFNMEIQRYCKDICY</sequence>
<evidence type="ECO:0000256" key="1">
    <source>
        <dbReference type="SAM" id="SignalP"/>
    </source>
</evidence>
<proteinExistence type="predicted"/>
<keyword evidence="1" id="KW-0732">Signal</keyword>
<name>A0A2A4K0S6_HELVI</name>